<evidence type="ECO:0000256" key="5">
    <source>
        <dbReference type="ARBA" id="ARBA00022723"/>
    </source>
</evidence>
<proteinExistence type="inferred from homology"/>
<dbReference type="Gene3D" id="3.30.479.10">
    <property type="entry name" value="6-pyruvoyl tetrahydropterin synthase/QueD"/>
    <property type="match status" value="1"/>
</dbReference>
<dbReference type="GO" id="GO:0005739">
    <property type="term" value="C:mitochondrion"/>
    <property type="evidence" value="ECO:0007669"/>
    <property type="project" value="TreeGrafter"/>
</dbReference>
<keyword evidence="6" id="KW-0862">Zinc</keyword>
<dbReference type="FunFam" id="3.30.479.10:FF:000003">
    <property type="entry name" value="6-pyruvoyl tetrahydrobiopterin synthase"/>
    <property type="match status" value="1"/>
</dbReference>
<evidence type="ECO:0000256" key="6">
    <source>
        <dbReference type="ARBA" id="ARBA00022833"/>
    </source>
</evidence>
<evidence type="ECO:0000256" key="4">
    <source>
        <dbReference type="ARBA" id="ARBA00013100"/>
    </source>
</evidence>
<dbReference type="EMBL" id="PDUG01000001">
    <property type="protein sequence ID" value="PIC55319.1"/>
    <property type="molecule type" value="Genomic_DNA"/>
</dbReference>
<accession>A0A2G5VU22</accession>
<dbReference type="PANTHER" id="PTHR12589:SF7">
    <property type="entry name" value="6-PYRUVOYL TETRAHYDROBIOPTERIN SYNTHASE"/>
    <property type="match status" value="1"/>
</dbReference>
<dbReference type="GO" id="GO:0006729">
    <property type="term" value="P:tetrahydrobiopterin biosynthetic process"/>
    <property type="evidence" value="ECO:0007669"/>
    <property type="project" value="UniProtKB-UniPathway"/>
</dbReference>
<protein>
    <recommendedName>
        <fullName evidence="4">6-pyruvoyltetrahydropterin synthase</fullName>
        <ecNumber evidence="4">4.2.3.12</ecNumber>
    </recommendedName>
</protein>
<comment type="cofactor">
    <cofactor evidence="1">
        <name>Zn(2+)</name>
        <dbReference type="ChEBI" id="CHEBI:29105"/>
    </cofactor>
</comment>
<dbReference type="Proteomes" id="UP000230233">
    <property type="component" value="Chromosome I"/>
</dbReference>
<dbReference type="NCBIfam" id="TIGR00039">
    <property type="entry name" value="6PTHBS"/>
    <property type="match status" value="1"/>
</dbReference>
<comment type="similarity">
    <text evidence="3">Belongs to the PTPS family.</text>
</comment>
<dbReference type="SUPFAM" id="SSF55620">
    <property type="entry name" value="Tetrahydrobiopterin biosynthesis enzymes-like"/>
    <property type="match status" value="1"/>
</dbReference>
<comment type="caution">
    <text evidence="9">The sequence shown here is derived from an EMBL/GenBank/DDBJ whole genome shotgun (WGS) entry which is preliminary data.</text>
</comment>
<dbReference type="AlphaFoldDB" id="A0A2G5VU22"/>
<comment type="pathway">
    <text evidence="2">Cofactor biosynthesis; tetrahydrobiopterin biosynthesis; tetrahydrobiopterin from 7,8-dihydroneopterin triphosphate: step 1/3.</text>
</comment>
<keyword evidence="5" id="KW-0479">Metal-binding</keyword>
<keyword evidence="8" id="KW-0456">Lyase</keyword>
<dbReference type="InterPro" id="IPR022470">
    <property type="entry name" value="PTPS_Cys_AS"/>
</dbReference>
<dbReference type="InterPro" id="IPR007115">
    <property type="entry name" value="6-PTP_synth/QueD"/>
</dbReference>
<dbReference type="PANTHER" id="PTHR12589">
    <property type="entry name" value="PYRUVOYL TETRAHYDROBIOPTERIN SYNTHASE"/>
    <property type="match status" value="1"/>
</dbReference>
<sequence>MPTVTMERVEMFSAAHRLNSENLSVAENKETFGKCNNDNGHGHNYVWKVKLRGEVDPVSGMVYDLAKLKKEMNLVLDTVDHRNLDKDVEFFKTTVSTSENVAIYMYEKLKSVMSNPSVLYKCTIEETPKNVFTYKGN</sequence>
<keyword evidence="7" id="KW-0783">Tetrahydrobiopterin biosynthesis</keyword>
<dbReference type="STRING" id="1611254.A0A2G5VU22"/>
<dbReference type="EC" id="4.2.3.12" evidence="4"/>
<evidence type="ECO:0000256" key="3">
    <source>
        <dbReference type="ARBA" id="ARBA00009164"/>
    </source>
</evidence>
<dbReference type="PROSITE" id="PS00987">
    <property type="entry name" value="PTPS_1"/>
    <property type="match status" value="1"/>
</dbReference>
<evidence type="ECO:0000256" key="7">
    <source>
        <dbReference type="ARBA" id="ARBA00023007"/>
    </source>
</evidence>
<evidence type="ECO:0000313" key="10">
    <source>
        <dbReference type="Proteomes" id="UP000230233"/>
    </source>
</evidence>
<reference evidence="10" key="1">
    <citation type="submission" date="2017-10" db="EMBL/GenBank/DDBJ databases">
        <title>Rapid genome shrinkage in a self-fertile nematode reveals novel sperm competition proteins.</title>
        <authorList>
            <person name="Yin D."/>
            <person name="Schwarz E.M."/>
            <person name="Thomas C.G."/>
            <person name="Felde R.L."/>
            <person name="Korf I.F."/>
            <person name="Cutter A.D."/>
            <person name="Schartner C.M."/>
            <person name="Ralston E.J."/>
            <person name="Meyer B.J."/>
            <person name="Haag E.S."/>
        </authorList>
    </citation>
    <scope>NUCLEOTIDE SEQUENCE [LARGE SCALE GENOMIC DNA]</scope>
    <source>
        <strain evidence="10">JU1422</strain>
    </source>
</reference>
<name>A0A2G5VU22_9PELO</name>
<gene>
    <name evidence="9" type="primary">Cni-ptps-1</name>
    <name evidence="9" type="synonym">Cnig_chr_I.g645</name>
    <name evidence="9" type="ORF">B9Z55_000645</name>
</gene>
<evidence type="ECO:0000256" key="2">
    <source>
        <dbReference type="ARBA" id="ARBA00005126"/>
    </source>
</evidence>
<dbReference type="UniPathway" id="UPA00849">
    <property type="reaction ID" value="UER00819"/>
</dbReference>
<dbReference type="GO" id="GO:0003874">
    <property type="term" value="F:6-pyruvoyltetrahydropterin synthase activity"/>
    <property type="evidence" value="ECO:0007669"/>
    <property type="project" value="UniProtKB-EC"/>
</dbReference>
<keyword evidence="10" id="KW-1185">Reference proteome</keyword>
<organism evidence="9 10">
    <name type="scientific">Caenorhabditis nigoni</name>
    <dbReference type="NCBI Taxonomy" id="1611254"/>
    <lineage>
        <taxon>Eukaryota</taxon>
        <taxon>Metazoa</taxon>
        <taxon>Ecdysozoa</taxon>
        <taxon>Nematoda</taxon>
        <taxon>Chromadorea</taxon>
        <taxon>Rhabditida</taxon>
        <taxon>Rhabditina</taxon>
        <taxon>Rhabditomorpha</taxon>
        <taxon>Rhabditoidea</taxon>
        <taxon>Rhabditidae</taxon>
        <taxon>Peloderinae</taxon>
        <taxon>Caenorhabditis</taxon>
    </lineage>
</organism>
<evidence type="ECO:0000256" key="8">
    <source>
        <dbReference type="ARBA" id="ARBA00023239"/>
    </source>
</evidence>
<dbReference type="OrthoDB" id="14045at2759"/>
<evidence type="ECO:0000256" key="1">
    <source>
        <dbReference type="ARBA" id="ARBA00001947"/>
    </source>
</evidence>
<dbReference type="GO" id="GO:0046872">
    <property type="term" value="F:metal ion binding"/>
    <property type="evidence" value="ECO:0007669"/>
    <property type="project" value="UniProtKB-KW"/>
</dbReference>
<dbReference type="Pfam" id="PF01242">
    <property type="entry name" value="PTPS"/>
    <property type="match status" value="1"/>
</dbReference>
<dbReference type="InterPro" id="IPR038418">
    <property type="entry name" value="6-PTP_synth/QueD_sf"/>
</dbReference>
<evidence type="ECO:0000313" key="9">
    <source>
        <dbReference type="EMBL" id="PIC55319.1"/>
    </source>
</evidence>